<evidence type="ECO:0000259" key="11">
    <source>
        <dbReference type="PROSITE" id="PS51385"/>
    </source>
</evidence>
<name>B3RU36_TRIAD</name>
<dbReference type="PANTHER" id="PTHR13232:SF10">
    <property type="entry name" value="NAD(P)H-HYDRATE EPIMERASE"/>
    <property type="match status" value="1"/>
</dbReference>
<evidence type="ECO:0000256" key="6">
    <source>
        <dbReference type="ARBA" id="ARBA00022857"/>
    </source>
</evidence>
<dbReference type="EMBL" id="DS985244">
    <property type="protein sequence ID" value="EDV25734.1"/>
    <property type="molecule type" value="Genomic_DNA"/>
</dbReference>
<evidence type="ECO:0000313" key="13">
    <source>
        <dbReference type="Proteomes" id="UP000009022"/>
    </source>
</evidence>
<dbReference type="HOGENOM" id="CLU_024853_3_0_1"/>
<feature type="binding site" evidence="10">
    <location>
        <position position="159"/>
    </location>
    <ligand>
        <name>K(+)</name>
        <dbReference type="ChEBI" id="CHEBI:29103"/>
    </ligand>
</feature>
<keyword evidence="9 10" id="KW-0413">Isomerase</keyword>
<dbReference type="EC" id="5.1.99.6" evidence="3 10"/>
<dbReference type="NCBIfam" id="TIGR00197">
    <property type="entry name" value="yjeF_nterm"/>
    <property type="match status" value="1"/>
</dbReference>
<dbReference type="OrthoDB" id="10064708at2759"/>
<feature type="binding site" evidence="10">
    <location>
        <position position="123"/>
    </location>
    <ligand>
        <name>K(+)</name>
        <dbReference type="ChEBI" id="CHEBI:29103"/>
    </ligand>
</feature>
<feature type="binding site" evidence="10">
    <location>
        <position position="156"/>
    </location>
    <ligand>
        <name>(6S)-NADPHX</name>
        <dbReference type="ChEBI" id="CHEBI:64076"/>
    </ligand>
</feature>
<feature type="binding site" evidence="10">
    <location>
        <begin position="56"/>
        <end position="60"/>
    </location>
    <ligand>
        <name>(6S)-NADPHX</name>
        <dbReference type="ChEBI" id="CHEBI:64076"/>
    </ligand>
</feature>
<dbReference type="KEGG" id="tad:TRIADDRAFT_23664"/>
<dbReference type="PANTHER" id="PTHR13232">
    <property type="entry name" value="NAD(P)H-HYDRATE EPIMERASE"/>
    <property type="match status" value="1"/>
</dbReference>
<evidence type="ECO:0000256" key="3">
    <source>
        <dbReference type="ARBA" id="ARBA00012228"/>
    </source>
</evidence>
<evidence type="ECO:0000256" key="2">
    <source>
        <dbReference type="ARBA" id="ARBA00000909"/>
    </source>
</evidence>
<sequence>MKLLTQEEAQNVDIELFNDYKFSVDQLMEVAGLSVAVAVGKTYKAGNVLVCCGPGNNGGDGLVAARHLLLFGFRPTIYYPKRPNKTLFNNLVTQCQKMEIEFLDGTQLSAVTDLEAKYDLIVDALFGFSFKGSPRPPFDDVLSKLKESRLPICSVDVPSVGWDVERGDPNGIQPDMLISLTAPKLCARYFNGRVHYLGGRFVPNTLQNKYQMDLPPYPGTDCVMDITKLSKI</sequence>
<dbReference type="Pfam" id="PF03853">
    <property type="entry name" value="YjeF_N"/>
    <property type="match status" value="1"/>
</dbReference>
<gene>
    <name evidence="12" type="ORF">TRIADDRAFT_23664</name>
</gene>
<dbReference type="InParanoid" id="B3RU36"/>
<keyword evidence="4 10" id="KW-0479">Metal-binding</keyword>
<evidence type="ECO:0000256" key="9">
    <source>
        <dbReference type="ARBA" id="ARBA00023235"/>
    </source>
</evidence>
<comment type="catalytic activity">
    <reaction evidence="1 10">
        <text>(6R)-NADHX = (6S)-NADHX</text>
        <dbReference type="Rhea" id="RHEA:32215"/>
        <dbReference type="ChEBI" id="CHEBI:64074"/>
        <dbReference type="ChEBI" id="CHEBI:64075"/>
        <dbReference type="EC" id="5.1.99.6"/>
    </reaction>
</comment>
<evidence type="ECO:0000256" key="4">
    <source>
        <dbReference type="ARBA" id="ARBA00022723"/>
    </source>
</evidence>
<dbReference type="InterPro" id="IPR004443">
    <property type="entry name" value="YjeF_N_dom"/>
</dbReference>
<dbReference type="Gene3D" id="3.40.50.10260">
    <property type="entry name" value="YjeF N-terminal domain"/>
    <property type="match status" value="1"/>
</dbReference>
<dbReference type="GeneID" id="6752521"/>
<dbReference type="Proteomes" id="UP000009022">
    <property type="component" value="Unassembled WGS sequence"/>
</dbReference>
<dbReference type="GO" id="GO:0000166">
    <property type="term" value="F:nucleotide binding"/>
    <property type="evidence" value="ECO:0007669"/>
    <property type="project" value="UniProtKB-KW"/>
</dbReference>
<keyword evidence="13" id="KW-1185">Reference proteome</keyword>
<evidence type="ECO:0000313" key="12">
    <source>
        <dbReference type="EMBL" id="EDV25734.1"/>
    </source>
</evidence>
<dbReference type="RefSeq" id="XP_002111767.1">
    <property type="nucleotide sequence ID" value="XM_002111731.1"/>
</dbReference>
<evidence type="ECO:0000256" key="10">
    <source>
        <dbReference type="HAMAP-Rule" id="MF_03159"/>
    </source>
</evidence>
<feature type="binding site" evidence="10">
    <location>
        <begin position="127"/>
        <end position="133"/>
    </location>
    <ligand>
        <name>(6S)-NADPHX</name>
        <dbReference type="ChEBI" id="CHEBI:64076"/>
    </ligand>
</feature>
<dbReference type="GO" id="GO:0052856">
    <property type="term" value="F:NAD(P)HX epimerase activity"/>
    <property type="evidence" value="ECO:0000318"/>
    <property type="project" value="GO_Central"/>
</dbReference>
<evidence type="ECO:0000256" key="1">
    <source>
        <dbReference type="ARBA" id="ARBA00000013"/>
    </source>
</evidence>
<keyword evidence="5 10" id="KW-0547">Nucleotide-binding</keyword>
<feature type="binding site" evidence="10">
    <location>
        <position position="57"/>
    </location>
    <ligand>
        <name>K(+)</name>
        <dbReference type="ChEBI" id="CHEBI:29103"/>
    </ligand>
</feature>
<reference evidence="12 13" key="1">
    <citation type="journal article" date="2008" name="Nature">
        <title>The Trichoplax genome and the nature of placozoans.</title>
        <authorList>
            <person name="Srivastava M."/>
            <person name="Begovic E."/>
            <person name="Chapman J."/>
            <person name="Putnam N.H."/>
            <person name="Hellsten U."/>
            <person name="Kawashima T."/>
            <person name="Kuo A."/>
            <person name="Mitros T."/>
            <person name="Salamov A."/>
            <person name="Carpenter M.L."/>
            <person name="Signorovitch A.Y."/>
            <person name="Moreno M.A."/>
            <person name="Kamm K."/>
            <person name="Grimwood J."/>
            <person name="Schmutz J."/>
            <person name="Shapiro H."/>
            <person name="Grigoriev I.V."/>
            <person name="Buss L.W."/>
            <person name="Schierwater B."/>
            <person name="Dellaporta S.L."/>
            <person name="Rokhsar D.S."/>
        </authorList>
    </citation>
    <scope>NUCLEOTIDE SEQUENCE [LARGE SCALE GENOMIC DNA]</scope>
    <source>
        <strain evidence="12 13">Grell-BS-1999</strain>
    </source>
</reference>
<dbReference type="OMA" id="SMFRGRY"/>
<protein>
    <recommendedName>
        <fullName evidence="3 10">NAD(P)H-hydrate epimerase</fullName>
        <ecNumber evidence="3 10">5.1.99.6</ecNumber>
    </recommendedName>
    <alternativeName>
        <fullName evidence="10">NAD(P)HX epimerase</fullName>
    </alternativeName>
</protein>
<comment type="similarity">
    <text evidence="10">Belongs to the NnrE/AIBP family.</text>
</comment>
<comment type="catalytic activity">
    <reaction evidence="2 10">
        <text>(6R)-NADPHX = (6S)-NADPHX</text>
        <dbReference type="Rhea" id="RHEA:32227"/>
        <dbReference type="ChEBI" id="CHEBI:64076"/>
        <dbReference type="ChEBI" id="CHEBI:64077"/>
        <dbReference type="EC" id="5.1.99.6"/>
    </reaction>
</comment>
<comment type="cofactor">
    <cofactor evidence="10">
        <name>K(+)</name>
        <dbReference type="ChEBI" id="CHEBI:29103"/>
    </cofactor>
    <text evidence="10">Binds 1 potassium ion per subunit.</text>
</comment>
<accession>B3RU36</accession>
<dbReference type="GO" id="GO:0005739">
    <property type="term" value="C:mitochondrion"/>
    <property type="evidence" value="ECO:0000318"/>
    <property type="project" value="GO_Central"/>
</dbReference>
<dbReference type="FunCoup" id="B3RU36">
    <property type="interactions" value="1364"/>
</dbReference>
<evidence type="ECO:0000256" key="5">
    <source>
        <dbReference type="ARBA" id="ARBA00022741"/>
    </source>
</evidence>
<keyword evidence="8 10" id="KW-0520">NAD</keyword>
<dbReference type="GO" id="GO:0046872">
    <property type="term" value="F:metal ion binding"/>
    <property type="evidence" value="ECO:0007669"/>
    <property type="project" value="UniProtKB-KW"/>
</dbReference>
<organism evidence="12 13">
    <name type="scientific">Trichoplax adhaerens</name>
    <name type="common">Trichoplax reptans</name>
    <dbReference type="NCBI Taxonomy" id="10228"/>
    <lineage>
        <taxon>Eukaryota</taxon>
        <taxon>Metazoa</taxon>
        <taxon>Placozoa</taxon>
        <taxon>Uniplacotomia</taxon>
        <taxon>Trichoplacea</taxon>
        <taxon>Trichoplacidae</taxon>
        <taxon>Trichoplax</taxon>
    </lineage>
</organism>
<dbReference type="SUPFAM" id="SSF64153">
    <property type="entry name" value="YjeF N-terminal domain-like"/>
    <property type="match status" value="1"/>
</dbReference>
<keyword evidence="6" id="KW-0521">NADP</keyword>
<comment type="function">
    <text evidence="10">Catalyzes the epimerization of the S- and R-forms of NAD(P)HX, a damaged form of NAD(P)H that is a result of enzymatic or heat-dependent hydration. This is a prerequisite for the S-specific NAD(P)H-hydrate dehydratase to allow the repair of both epimers of NAD(P)HX.</text>
</comment>
<keyword evidence="7 10" id="KW-0630">Potassium</keyword>
<dbReference type="STRING" id="10228.B3RU36"/>
<evidence type="ECO:0000256" key="7">
    <source>
        <dbReference type="ARBA" id="ARBA00022958"/>
    </source>
</evidence>
<dbReference type="InterPro" id="IPR036652">
    <property type="entry name" value="YjeF_N_dom_sf"/>
</dbReference>
<dbReference type="PhylomeDB" id="B3RU36"/>
<evidence type="ECO:0000256" key="8">
    <source>
        <dbReference type="ARBA" id="ARBA00023027"/>
    </source>
</evidence>
<dbReference type="HAMAP" id="MF_01966">
    <property type="entry name" value="NADHX_epimerase"/>
    <property type="match status" value="1"/>
</dbReference>
<comment type="caution">
    <text evidence="10">Lacks conserved residue(s) required for the propagation of feature annotation.</text>
</comment>
<dbReference type="eggNOG" id="KOG2585">
    <property type="taxonomic scope" value="Eukaryota"/>
</dbReference>
<dbReference type="FunFam" id="3.40.50.10260:FF:000013">
    <property type="entry name" value="NAD(P)H-hydrate epimerase"/>
    <property type="match status" value="1"/>
</dbReference>
<feature type="domain" description="YjeF N-terminal" evidence="11">
    <location>
        <begin position="9"/>
        <end position="214"/>
    </location>
</feature>
<proteinExistence type="inferred from homology"/>
<dbReference type="CTD" id="6752521"/>
<dbReference type="PROSITE" id="PS51385">
    <property type="entry name" value="YJEF_N"/>
    <property type="match status" value="1"/>
</dbReference>
<dbReference type="AlphaFoldDB" id="B3RU36"/>
<dbReference type="InterPro" id="IPR032976">
    <property type="entry name" value="YJEFN_prot_NAXE-like"/>
</dbReference>